<evidence type="ECO:0000313" key="1">
    <source>
        <dbReference type="EMBL" id="TYC84361.1"/>
    </source>
</evidence>
<dbReference type="AlphaFoldDB" id="A0A5D0WKX0"/>
<evidence type="ECO:0000313" key="2">
    <source>
        <dbReference type="Proteomes" id="UP000322619"/>
    </source>
</evidence>
<dbReference type="EMBL" id="VSLA01000025">
    <property type="protein sequence ID" value="TYC84361.1"/>
    <property type="molecule type" value="Genomic_DNA"/>
</dbReference>
<organism evidence="1 2">
    <name type="scientific">Acetobacterium wieringae</name>
    <dbReference type="NCBI Taxonomy" id="52694"/>
    <lineage>
        <taxon>Bacteria</taxon>
        <taxon>Bacillati</taxon>
        <taxon>Bacillota</taxon>
        <taxon>Clostridia</taxon>
        <taxon>Eubacteriales</taxon>
        <taxon>Eubacteriaceae</taxon>
        <taxon>Acetobacterium</taxon>
    </lineage>
</organism>
<gene>
    <name evidence="1" type="ORF">FXB42_11275</name>
</gene>
<protein>
    <submittedName>
        <fullName evidence="1">Uncharacterized protein</fullName>
    </submittedName>
</protein>
<proteinExistence type="predicted"/>
<dbReference type="Proteomes" id="UP000322619">
    <property type="component" value="Unassembled WGS sequence"/>
</dbReference>
<sequence length="404" mass="44919">MGEIININRSENVGVTRKENDLIEFAEGILLDTRADLVTKNTLSVPIAEIATLGAAVSSLIPALHTVTQTTSVSIQGLYTLANAGVGDVLKVAKNGNFWGAFKTAEGTSKFAQLQAAGPLSASTKTIMPIDPATMMMAVALFSIEQQLKNISEMGKQILLFLEVEKESEIEADVETLMNIITKYKNNWDNEHFVASNHKMVLDIQRTARKNMNVYQKKISEVLSSKKLINPQAKVNSSFKSFEKKFRYYRLSLYTFSLASLLEIMLSGNFKEQYISDIKDEIRSLSERYRDLFGQCSIYLEKMSNSALDTNALKWFGSAGKEVGRFIGSIPVVKEGPIDDFLQDSGAQLRSNALGIQKKAVREFAAISNPGTSVFIEKMNDLILIYNHTSQICFDENKIYLVAN</sequence>
<reference evidence="1 2" key="1">
    <citation type="submission" date="2019-08" db="EMBL/GenBank/DDBJ databases">
        <title>Isolation and enrichment of carboxydotrophic bacteria from anaerobic sludge for the production of bio-based chemicals from syngas.</title>
        <authorList>
            <person name="Antares A.L."/>
            <person name="Moreira J."/>
            <person name="Diender M."/>
            <person name="Parshina S.N."/>
            <person name="Stams A.J.M."/>
            <person name="Alves M."/>
            <person name="Alves J.I."/>
            <person name="Sousa D.Z."/>
        </authorList>
    </citation>
    <scope>NUCLEOTIDE SEQUENCE [LARGE SCALE GENOMIC DNA]</scope>
    <source>
        <strain evidence="1 2">JM</strain>
    </source>
</reference>
<dbReference type="RefSeq" id="WP_148637883.1">
    <property type="nucleotide sequence ID" value="NZ_VSLA01000025.1"/>
</dbReference>
<accession>A0A5D0WKX0</accession>
<comment type="caution">
    <text evidence="1">The sequence shown here is derived from an EMBL/GenBank/DDBJ whole genome shotgun (WGS) entry which is preliminary data.</text>
</comment>
<name>A0A5D0WKX0_9FIRM</name>